<dbReference type="AlphaFoldDB" id="A0A3T0N404"/>
<sequence>MKIAVMQPYLFPYLGYFQLMHGVDQFILLDDVPYSRTGWSNRNRLLGKNGAFRFTFAVQKSPRGTKISEIQLDNKSSSIRRFMKSIDLTYAHAPQYSNVKNVILEAISCNSDRFSDFTAHSIQVISSYLGLETQIQRASASQYPAVSGAEEKILSICAREKATEYLNSSNGKRLYTRSRFHDAGVDLNFLTHIPKPYHQWGLEFQSHLSIIDVLMHNDRDALTPLLSSYDIKGANR</sequence>
<keyword evidence="2" id="KW-1185">Reference proteome</keyword>
<dbReference type="Pfam" id="PF08889">
    <property type="entry name" value="WbqC"/>
    <property type="match status" value="1"/>
</dbReference>
<dbReference type="OrthoDB" id="3611744at2"/>
<dbReference type="Proteomes" id="UP000283063">
    <property type="component" value="Chromosome"/>
</dbReference>
<gene>
    <name evidence="1" type="ORF">EBB79_13425</name>
</gene>
<reference evidence="1 2" key="1">
    <citation type="submission" date="2018-10" db="EMBL/GenBank/DDBJ databases">
        <title>Parasedimentitalea marina sp. nov., a psychrophilic bacterium isolated from deep seawater of the New Britain Trench.</title>
        <authorList>
            <person name="Cao J."/>
        </authorList>
    </citation>
    <scope>NUCLEOTIDE SEQUENCE [LARGE SCALE GENOMIC DNA]</scope>
    <source>
        <strain evidence="1 2">W43</strain>
    </source>
</reference>
<evidence type="ECO:0000313" key="1">
    <source>
        <dbReference type="EMBL" id="AZV78773.1"/>
    </source>
</evidence>
<evidence type="ECO:0008006" key="3">
    <source>
        <dbReference type="Google" id="ProtNLM"/>
    </source>
</evidence>
<name>A0A3T0N404_9RHOB</name>
<protein>
    <recommendedName>
        <fullName evidence="3">WbqC family protein</fullName>
    </recommendedName>
</protein>
<organism evidence="1 2">
    <name type="scientific">Parasedimentitalea marina</name>
    <dbReference type="NCBI Taxonomy" id="2483033"/>
    <lineage>
        <taxon>Bacteria</taxon>
        <taxon>Pseudomonadati</taxon>
        <taxon>Pseudomonadota</taxon>
        <taxon>Alphaproteobacteria</taxon>
        <taxon>Rhodobacterales</taxon>
        <taxon>Paracoccaceae</taxon>
        <taxon>Parasedimentitalea</taxon>
    </lineage>
</organism>
<accession>A0A3T0N404</accession>
<dbReference type="KEGG" id="sedi:EBB79_13425"/>
<evidence type="ECO:0000313" key="2">
    <source>
        <dbReference type="Proteomes" id="UP000283063"/>
    </source>
</evidence>
<dbReference type="EMBL" id="CP033219">
    <property type="protein sequence ID" value="AZV78773.1"/>
    <property type="molecule type" value="Genomic_DNA"/>
</dbReference>
<dbReference type="InterPro" id="IPR014985">
    <property type="entry name" value="WbqC"/>
</dbReference>
<dbReference type="RefSeq" id="WP_127749322.1">
    <property type="nucleotide sequence ID" value="NZ_CP033219.1"/>
</dbReference>
<proteinExistence type="predicted"/>